<sequence>MDFSEQDVDVFGEDYNNTNSNTHDDSHESSSSHSSSSSSSASSSSASSSPNGSDGGETSSANEAQAAEEKKKLEKKERGFGHGSWQNDRGSPRQGYGYGSKFANGRHDERFVSELKLSKSEGTLSRKCIAFQEPCELACHSRVEGGDVYFDDRSLRLFKRLITEDIGADLNQDLCSEGLGDLLACIRDKNIPLQNIHFVNLISFLSLTFQNKPAFLLAAFLTGQPISIFKLAFLLVAIFLTLLFLFFSVELHLTPHPISLRARGFSIALFISIVAVGFLPPPLFWVVFFFIMITAPSHDKLDDLFLCFLRCFALSLHSFPTFMINIMLNNENPDPSSPQVVDLEVGTVAIEGERQPLRSQQSSEPDCVE</sequence>
<feature type="region of interest" description="Disordered" evidence="1">
    <location>
        <begin position="1"/>
        <end position="102"/>
    </location>
</feature>
<dbReference type="Gramene" id="EOY24151">
    <property type="protein sequence ID" value="EOY24151"/>
    <property type="gene ID" value="TCM_015825"/>
</dbReference>
<proteinExistence type="predicted"/>
<reference evidence="3 4" key="1">
    <citation type="journal article" date="2013" name="Genome Biol.">
        <title>The genome sequence of the most widely cultivated cacao type and its use to identify candidate genes regulating pod color.</title>
        <authorList>
            <person name="Motamayor J.C."/>
            <person name="Mockaitis K."/>
            <person name="Schmutz J."/>
            <person name="Haiminen N."/>
            <person name="Iii D.L."/>
            <person name="Cornejo O."/>
            <person name="Findley S.D."/>
            <person name="Zheng P."/>
            <person name="Utro F."/>
            <person name="Royaert S."/>
            <person name="Saski C."/>
            <person name="Jenkins J."/>
            <person name="Podicheti R."/>
            <person name="Zhao M."/>
            <person name="Scheffler B.E."/>
            <person name="Stack J.C."/>
            <person name="Feltus F.A."/>
            <person name="Mustiga G.M."/>
            <person name="Amores F."/>
            <person name="Phillips W."/>
            <person name="Marelli J.P."/>
            <person name="May G.D."/>
            <person name="Shapiro H."/>
            <person name="Ma J."/>
            <person name="Bustamante C.D."/>
            <person name="Schnell R.J."/>
            <person name="Main D."/>
            <person name="Gilbert D."/>
            <person name="Parida L."/>
            <person name="Kuhn D.N."/>
        </authorList>
    </citation>
    <scope>NUCLEOTIDE SEQUENCE [LARGE SCALE GENOMIC DNA]</scope>
    <source>
        <strain evidence="4">cv. Matina 1-6</strain>
    </source>
</reference>
<dbReference type="GO" id="GO:0034353">
    <property type="term" value="F:mRNA 5'-diphosphatase activity"/>
    <property type="evidence" value="ECO:0000318"/>
    <property type="project" value="GO_Central"/>
</dbReference>
<keyword evidence="2" id="KW-0472">Membrane</keyword>
<dbReference type="GO" id="GO:0110155">
    <property type="term" value="P:NAD-cap decapping"/>
    <property type="evidence" value="ECO:0000318"/>
    <property type="project" value="GO_Central"/>
</dbReference>
<dbReference type="EMBL" id="CM001881">
    <property type="protein sequence ID" value="EOY24151.1"/>
    <property type="molecule type" value="Genomic_DNA"/>
</dbReference>
<dbReference type="GO" id="GO:0000956">
    <property type="term" value="P:nuclear-transcribed mRNA catabolic process"/>
    <property type="evidence" value="ECO:0000318"/>
    <property type="project" value="GO_Central"/>
</dbReference>
<feature type="compositionally biased region" description="Polar residues" evidence="1">
    <location>
        <begin position="50"/>
        <end position="60"/>
    </location>
</feature>
<dbReference type="GO" id="GO:0005829">
    <property type="term" value="C:cytosol"/>
    <property type="evidence" value="ECO:0000318"/>
    <property type="project" value="GO_Central"/>
</dbReference>
<feature type="compositionally biased region" description="Low complexity" evidence="1">
    <location>
        <begin position="31"/>
        <end position="49"/>
    </location>
</feature>
<evidence type="ECO:0000256" key="2">
    <source>
        <dbReference type="SAM" id="Phobius"/>
    </source>
</evidence>
<protein>
    <submittedName>
        <fullName evidence="3">Glycine-rich-like protein</fullName>
    </submittedName>
</protein>
<keyword evidence="2" id="KW-1133">Transmembrane helix</keyword>
<dbReference type="GO" id="GO:0005634">
    <property type="term" value="C:nucleus"/>
    <property type="evidence" value="ECO:0000318"/>
    <property type="project" value="GO_Central"/>
</dbReference>
<feature type="transmembrane region" description="Helical" evidence="2">
    <location>
        <begin position="267"/>
        <end position="292"/>
    </location>
</feature>
<feature type="transmembrane region" description="Helical" evidence="2">
    <location>
        <begin position="228"/>
        <end position="247"/>
    </location>
</feature>
<dbReference type="eggNOG" id="KOG1982">
    <property type="taxonomic scope" value="Eukaryota"/>
</dbReference>
<organism evidence="3 4">
    <name type="scientific">Theobroma cacao</name>
    <name type="common">Cacao</name>
    <name type="synonym">Cocoa</name>
    <dbReference type="NCBI Taxonomy" id="3641"/>
    <lineage>
        <taxon>Eukaryota</taxon>
        <taxon>Viridiplantae</taxon>
        <taxon>Streptophyta</taxon>
        <taxon>Embryophyta</taxon>
        <taxon>Tracheophyta</taxon>
        <taxon>Spermatophyta</taxon>
        <taxon>Magnoliopsida</taxon>
        <taxon>eudicotyledons</taxon>
        <taxon>Gunneridae</taxon>
        <taxon>Pentapetalae</taxon>
        <taxon>rosids</taxon>
        <taxon>malvids</taxon>
        <taxon>Malvales</taxon>
        <taxon>Malvaceae</taxon>
        <taxon>Byttnerioideae</taxon>
        <taxon>Theobroma</taxon>
    </lineage>
</organism>
<evidence type="ECO:0000313" key="4">
    <source>
        <dbReference type="Proteomes" id="UP000026915"/>
    </source>
</evidence>
<name>A0A061G3N6_THECC</name>
<dbReference type="HOGENOM" id="CLU_751007_0_0_1"/>
<keyword evidence="4" id="KW-1185">Reference proteome</keyword>
<feature type="compositionally biased region" description="Acidic residues" evidence="1">
    <location>
        <begin position="1"/>
        <end position="12"/>
    </location>
</feature>
<dbReference type="Proteomes" id="UP000026915">
    <property type="component" value="Chromosome 3"/>
</dbReference>
<feature type="transmembrane region" description="Helical" evidence="2">
    <location>
        <begin position="304"/>
        <end position="328"/>
    </location>
</feature>
<keyword evidence="2" id="KW-0812">Transmembrane</keyword>
<evidence type="ECO:0000313" key="3">
    <source>
        <dbReference type="EMBL" id="EOY24151.1"/>
    </source>
</evidence>
<feature type="compositionally biased region" description="Basic and acidic residues" evidence="1">
    <location>
        <begin position="67"/>
        <end position="80"/>
    </location>
</feature>
<gene>
    <name evidence="3" type="ORF">TCM_015825</name>
</gene>
<dbReference type="AlphaFoldDB" id="A0A061G3N6"/>
<dbReference type="InParanoid" id="A0A061G3N6"/>
<dbReference type="STRING" id="3641.A0A061G3N6"/>
<evidence type="ECO:0000256" key="1">
    <source>
        <dbReference type="SAM" id="MobiDB-lite"/>
    </source>
</evidence>
<accession>A0A061G3N6</accession>